<evidence type="ECO:0000256" key="1">
    <source>
        <dbReference type="SAM" id="Phobius"/>
    </source>
</evidence>
<feature type="transmembrane region" description="Helical" evidence="1">
    <location>
        <begin position="39"/>
        <end position="60"/>
    </location>
</feature>
<feature type="transmembrane region" description="Helical" evidence="1">
    <location>
        <begin position="66"/>
        <end position="88"/>
    </location>
</feature>
<name>A0A3B1B6J8_9ZZZZ</name>
<keyword evidence="1" id="KW-0472">Membrane</keyword>
<reference evidence="2" key="1">
    <citation type="submission" date="2018-06" db="EMBL/GenBank/DDBJ databases">
        <authorList>
            <person name="Zhirakovskaya E."/>
        </authorList>
    </citation>
    <scope>NUCLEOTIDE SEQUENCE</scope>
</reference>
<gene>
    <name evidence="2" type="ORF">MNBD_GAMMA24-2207</name>
</gene>
<sequence length="93" mass="10711">MSTPPPKTILNRNRLSDDKADREQLILAERIHIIFHQPLLRVLLLGQGITVGITVRFLWGTVAPELLLAWLVWMAVMTIFWGGITLYYRRTSP</sequence>
<organism evidence="2">
    <name type="scientific">hydrothermal vent metagenome</name>
    <dbReference type="NCBI Taxonomy" id="652676"/>
    <lineage>
        <taxon>unclassified sequences</taxon>
        <taxon>metagenomes</taxon>
        <taxon>ecological metagenomes</taxon>
    </lineage>
</organism>
<feature type="non-terminal residue" evidence="2">
    <location>
        <position position="93"/>
    </location>
</feature>
<protein>
    <submittedName>
        <fullName evidence="2">Uncharacterized protein</fullName>
    </submittedName>
</protein>
<proteinExistence type="predicted"/>
<keyword evidence="1" id="KW-1133">Transmembrane helix</keyword>
<dbReference type="AlphaFoldDB" id="A0A3B1B6J8"/>
<dbReference type="EMBL" id="UOFZ01000141">
    <property type="protein sequence ID" value="VAX13849.1"/>
    <property type="molecule type" value="Genomic_DNA"/>
</dbReference>
<evidence type="ECO:0000313" key="2">
    <source>
        <dbReference type="EMBL" id="VAX13849.1"/>
    </source>
</evidence>
<keyword evidence="1" id="KW-0812">Transmembrane</keyword>
<accession>A0A3B1B6J8</accession>